<dbReference type="AlphaFoldDB" id="A0A9X2CR02"/>
<dbReference type="RefSeq" id="WP_249603313.1">
    <property type="nucleotide sequence ID" value="NZ_JAKHSK010000047.1"/>
</dbReference>
<gene>
    <name evidence="3" type="ORF">L1967_20200</name>
</gene>
<dbReference type="Pfam" id="PF00072">
    <property type="entry name" value="Response_reg"/>
    <property type="match status" value="1"/>
</dbReference>
<dbReference type="Proteomes" id="UP001139521">
    <property type="component" value="Unassembled WGS sequence"/>
</dbReference>
<evidence type="ECO:0000313" key="4">
    <source>
        <dbReference type="Proteomes" id="UP001139521"/>
    </source>
</evidence>
<accession>A0A9X2CR02</accession>
<evidence type="ECO:0000313" key="3">
    <source>
        <dbReference type="EMBL" id="MCL6220622.1"/>
    </source>
</evidence>
<protein>
    <submittedName>
        <fullName evidence="3">Response regulator</fullName>
    </submittedName>
</protein>
<evidence type="ECO:0000256" key="1">
    <source>
        <dbReference type="PROSITE-ProRule" id="PRU00169"/>
    </source>
</evidence>
<comment type="caution">
    <text evidence="3">The sequence shown here is derived from an EMBL/GenBank/DDBJ whole genome shotgun (WGS) entry which is preliminary data.</text>
</comment>
<keyword evidence="4" id="KW-1185">Reference proteome</keyword>
<dbReference type="PROSITE" id="PS50110">
    <property type="entry name" value="RESPONSE_REGULATORY"/>
    <property type="match status" value="1"/>
</dbReference>
<feature type="domain" description="Response regulatory" evidence="2">
    <location>
        <begin position="6"/>
        <end position="133"/>
    </location>
</feature>
<dbReference type="InterPro" id="IPR001789">
    <property type="entry name" value="Sig_transdc_resp-reg_receiver"/>
</dbReference>
<keyword evidence="1" id="KW-0597">Phosphoprotein</keyword>
<sequence length="144" mass="16525">MPPIKIITLIDDDQVYVFLTKKMIEKTNLVKEVRVYENGLDAINFIKENMGNLDELPEIILLDLSMPIMDGWQFLKEFVKINPCIGKKITIYIHSSSTSLADIKRAKEIEEVSDYIVKPVSKSSLIELIKNFINPDDPLKLSKE</sequence>
<dbReference type="PANTHER" id="PTHR44520">
    <property type="entry name" value="RESPONSE REGULATOR RCP1-RELATED"/>
    <property type="match status" value="1"/>
</dbReference>
<dbReference type="SUPFAM" id="SSF52172">
    <property type="entry name" value="CheY-like"/>
    <property type="match status" value="1"/>
</dbReference>
<dbReference type="GO" id="GO:0000160">
    <property type="term" value="P:phosphorelay signal transduction system"/>
    <property type="evidence" value="ECO:0007669"/>
    <property type="project" value="InterPro"/>
</dbReference>
<reference evidence="3" key="1">
    <citation type="submission" date="2022-01" db="EMBL/GenBank/DDBJ databases">
        <title>Genome sequencing of Zunongwangia sp. M21534 genome.</title>
        <authorList>
            <person name="Chen Y."/>
            <person name="Dong C."/>
            <person name="Shao Z."/>
        </authorList>
    </citation>
    <scope>NUCLEOTIDE SEQUENCE</scope>
    <source>
        <strain evidence="3">MCCC M21534</strain>
    </source>
</reference>
<proteinExistence type="predicted"/>
<dbReference type="SMART" id="SM00448">
    <property type="entry name" value="REC"/>
    <property type="match status" value="1"/>
</dbReference>
<dbReference type="PANTHER" id="PTHR44520:SF2">
    <property type="entry name" value="RESPONSE REGULATOR RCP1"/>
    <property type="match status" value="1"/>
</dbReference>
<evidence type="ECO:0000259" key="2">
    <source>
        <dbReference type="PROSITE" id="PS50110"/>
    </source>
</evidence>
<organism evidence="3 4">
    <name type="scientific">Zunongwangia pacifica</name>
    <dbReference type="NCBI Taxonomy" id="2911062"/>
    <lineage>
        <taxon>Bacteria</taxon>
        <taxon>Pseudomonadati</taxon>
        <taxon>Bacteroidota</taxon>
        <taxon>Flavobacteriia</taxon>
        <taxon>Flavobacteriales</taxon>
        <taxon>Flavobacteriaceae</taxon>
        <taxon>Zunongwangia</taxon>
    </lineage>
</organism>
<dbReference type="InterPro" id="IPR052893">
    <property type="entry name" value="TCS_response_regulator"/>
</dbReference>
<name>A0A9X2CR02_9FLAO</name>
<dbReference type="Gene3D" id="3.40.50.2300">
    <property type="match status" value="1"/>
</dbReference>
<dbReference type="InterPro" id="IPR011006">
    <property type="entry name" value="CheY-like_superfamily"/>
</dbReference>
<dbReference type="EMBL" id="JAKHSK010000047">
    <property type="protein sequence ID" value="MCL6220622.1"/>
    <property type="molecule type" value="Genomic_DNA"/>
</dbReference>
<feature type="modified residue" description="4-aspartylphosphate" evidence="1">
    <location>
        <position position="63"/>
    </location>
</feature>